<dbReference type="PANTHER" id="PTHR48106:SF13">
    <property type="entry name" value="QUINONE OXIDOREDUCTASE-RELATED"/>
    <property type="match status" value="1"/>
</dbReference>
<accession>A0A1J7IL79</accession>
<keyword evidence="7" id="KW-1185">Reference proteome</keyword>
<dbReference type="Gene3D" id="3.90.180.10">
    <property type="entry name" value="Medium-chain alcohol dehydrogenases, catalytic domain"/>
    <property type="match status" value="1"/>
</dbReference>
<gene>
    <name evidence="6" type="ORF">CONLIGDRAFT_661785</name>
</gene>
<dbReference type="Pfam" id="PF08240">
    <property type="entry name" value="ADH_N"/>
    <property type="match status" value="1"/>
</dbReference>
<dbReference type="CDD" id="cd05286">
    <property type="entry name" value="QOR2"/>
    <property type="match status" value="1"/>
</dbReference>
<evidence type="ECO:0000256" key="1">
    <source>
        <dbReference type="ARBA" id="ARBA00022857"/>
    </source>
</evidence>
<evidence type="ECO:0000256" key="4">
    <source>
        <dbReference type="ARBA" id="ARBA00070796"/>
    </source>
</evidence>
<evidence type="ECO:0000313" key="7">
    <source>
        <dbReference type="Proteomes" id="UP000182658"/>
    </source>
</evidence>
<dbReference type="EMBL" id="KV875098">
    <property type="protein sequence ID" value="OIW28327.1"/>
    <property type="molecule type" value="Genomic_DNA"/>
</dbReference>
<proteinExistence type="predicted"/>
<evidence type="ECO:0000259" key="5">
    <source>
        <dbReference type="SMART" id="SM00829"/>
    </source>
</evidence>
<evidence type="ECO:0000256" key="3">
    <source>
        <dbReference type="ARBA" id="ARBA00043088"/>
    </source>
</evidence>
<dbReference type="SMART" id="SM00829">
    <property type="entry name" value="PKS_ER"/>
    <property type="match status" value="1"/>
</dbReference>
<feature type="domain" description="Enoyl reductase (ER)" evidence="5">
    <location>
        <begin position="17"/>
        <end position="333"/>
    </location>
</feature>
<dbReference type="Gene3D" id="3.40.50.720">
    <property type="entry name" value="NAD(P)-binding Rossmann-like Domain"/>
    <property type="match status" value="1"/>
</dbReference>
<keyword evidence="1" id="KW-0521">NADP</keyword>
<protein>
    <recommendedName>
        <fullName evidence="4">Probable quinone oxidoreductase</fullName>
    </recommendedName>
    <alternativeName>
        <fullName evidence="3">NADPH:quinone reductase</fullName>
    </alternativeName>
</protein>
<dbReference type="InterPro" id="IPR013154">
    <property type="entry name" value="ADH-like_N"/>
</dbReference>
<dbReference type="InterPro" id="IPR020843">
    <property type="entry name" value="ER"/>
</dbReference>
<dbReference type="Proteomes" id="UP000182658">
    <property type="component" value="Unassembled WGS sequence"/>
</dbReference>
<dbReference type="OrthoDB" id="48317at2759"/>
<dbReference type="InterPro" id="IPR036291">
    <property type="entry name" value="NAD(P)-bd_dom_sf"/>
</dbReference>
<name>A0A1J7IL79_9PEZI</name>
<dbReference type="InterPro" id="IPR047618">
    <property type="entry name" value="QOR-like"/>
</dbReference>
<sequence length="335" mass="35666">MAPIPKTMSGIVIEQVGGPEVLKWKTDLPVPELKEGEVLVKNEYVGVNYIDTYFRTGLYKAPYPLITGKEAAGTIAAAHPSVAAQFPVGTRVGYLADHAYAALTAVPASRVLVLPDGVSTEQAASALLQGLTALTFVREAAGITPAPEGTEGPWVLVHAAAGGVGTWLVQLLAAVGARVIGTAGSSDKCEIARQNGAKYVVHSRDEDVVARVNEITGGHGVDVIFDGVGKATFDSDLEMITRKGTVVMVGNASGAVPPFDILRLGPKNIKLLRPVLFNYIVTREEMETYTNELFELISSGKIKVKVHEEYPLEDVARAHSDLEARKTTGKLVLKL</sequence>
<dbReference type="STRING" id="1408157.A0A1J7IL79"/>
<evidence type="ECO:0000313" key="6">
    <source>
        <dbReference type="EMBL" id="OIW28327.1"/>
    </source>
</evidence>
<dbReference type="InParanoid" id="A0A1J7IL79"/>
<dbReference type="GO" id="GO:0035925">
    <property type="term" value="F:mRNA 3'-UTR AU-rich region binding"/>
    <property type="evidence" value="ECO:0007669"/>
    <property type="project" value="TreeGrafter"/>
</dbReference>
<dbReference type="GO" id="GO:0070402">
    <property type="term" value="F:NADPH binding"/>
    <property type="evidence" value="ECO:0007669"/>
    <property type="project" value="TreeGrafter"/>
</dbReference>
<dbReference type="AlphaFoldDB" id="A0A1J7IL79"/>
<dbReference type="PANTHER" id="PTHR48106">
    <property type="entry name" value="QUINONE OXIDOREDUCTASE PIG3-RELATED"/>
    <property type="match status" value="1"/>
</dbReference>
<dbReference type="SUPFAM" id="SSF51735">
    <property type="entry name" value="NAD(P)-binding Rossmann-fold domains"/>
    <property type="match status" value="1"/>
</dbReference>
<dbReference type="Pfam" id="PF00107">
    <property type="entry name" value="ADH_zinc_N"/>
    <property type="match status" value="1"/>
</dbReference>
<evidence type="ECO:0000256" key="2">
    <source>
        <dbReference type="ARBA" id="ARBA00023002"/>
    </source>
</evidence>
<dbReference type="InterPro" id="IPR011032">
    <property type="entry name" value="GroES-like_sf"/>
</dbReference>
<dbReference type="GO" id="GO:0005829">
    <property type="term" value="C:cytosol"/>
    <property type="evidence" value="ECO:0007669"/>
    <property type="project" value="TreeGrafter"/>
</dbReference>
<keyword evidence="2" id="KW-0560">Oxidoreductase</keyword>
<reference evidence="6 7" key="1">
    <citation type="submission" date="2016-10" db="EMBL/GenBank/DDBJ databases">
        <title>Draft genome sequence of Coniochaeta ligniaria NRRL30616, a lignocellulolytic fungus for bioabatement of inhibitors in plant biomass hydrolysates.</title>
        <authorList>
            <consortium name="DOE Joint Genome Institute"/>
            <person name="Jimenez D.J."/>
            <person name="Hector R.E."/>
            <person name="Riley R."/>
            <person name="Sun H."/>
            <person name="Grigoriev I.V."/>
            <person name="Van Elsas J.D."/>
            <person name="Nichols N.N."/>
        </authorList>
    </citation>
    <scope>NUCLEOTIDE SEQUENCE [LARGE SCALE GENOMIC DNA]</scope>
    <source>
        <strain evidence="6 7">NRRL 30616</strain>
    </source>
</reference>
<dbReference type="FunFam" id="3.40.50.720:FF:000053">
    <property type="entry name" value="Quinone oxidoreductase 1"/>
    <property type="match status" value="1"/>
</dbReference>
<dbReference type="SUPFAM" id="SSF50129">
    <property type="entry name" value="GroES-like"/>
    <property type="match status" value="1"/>
</dbReference>
<dbReference type="InterPro" id="IPR013149">
    <property type="entry name" value="ADH-like_C"/>
</dbReference>
<organism evidence="6 7">
    <name type="scientific">Coniochaeta ligniaria NRRL 30616</name>
    <dbReference type="NCBI Taxonomy" id="1408157"/>
    <lineage>
        <taxon>Eukaryota</taxon>
        <taxon>Fungi</taxon>
        <taxon>Dikarya</taxon>
        <taxon>Ascomycota</taxon>
        <taxon>Pezizomycotina</taxon>
        <taxon>Sordariomycetes</taxon>
        <taxon>Sordariomycetidae</taxon>
        <taxon>Coniochaetales</taxon>
        <taxon>Coniochaetaceae</taxon>
        <taxon>Coniochaeta</taxon>
    </lineage>
</organism>
<dbReference type="FunCoup" id="A0A1J7IL79">
    <property type="interactions" value="631"/>
</dbReference>
<dbReference type="GO" id="GO:0003960">
    <property type="term" value="F:quinone reductase (NADPH) activity"/>
    <property type="evidence" value="ECO:0007669"/>
    <property type="project" value="InterPro"/>
</dbReference>